<dbReference type="EMBL" id="KN840444">
    <property type="protein sequence ID" value="KIP11754.1"/>
    <property type="molecule type" value="Genomic_DNA"/>
</dbReference>
<dbReference type="InterPro" id="IPR019446">
    <property type="entry name" value="BMT5-like"/>
</dbReference>
<feature type="region of interest" description="Disordered" evidence="1">
    <location>
        <begin position="187"/>
        <end position="222"/>
    </location>
</feature>
<dbReference type="GO" id="GO:0005737">
    <property type="term" value="C:cytoplasm"/>
    <property type="evidence" value="ECO:0007669"/>
    <property type="project" value="TreeGrafter"/>
</dbReference>
<keyword evidence="4" id="KW-1185">Reference proteome</keyword>
<evidence type="ECO:0000313" key="3">
    <source>
        <dbReference type="EMBL" id="KIP11754.1"/>
    </source>
</evidence>
<dbReference type="OrthoDB" id="273345at2759"/>
<proteinExistence type="predicted"/>
<feature type="domain" description="25S rRNA (uridine-N(3))-methyltransferase BMT5-like" evidence="2">
    <location>
        <begin position="63"/>
        <end position="280"/>
    </location>
</feature>
<dbReference type="Proteomes" id="UP000053257">
    <property type="component" value="Unassembled WGS sequence"/>
</dbReference>
<dbReference type="STRING" id="745531.A0A0C3P1P1"/>
<feature type="compositionally biased region" description="Basic and acidic residues" evidence="1">
    <location>
        <begin position="199"/>
        <end position="208"/>
    </location>
</feature>
<reference evidence="3 4" key="1">
    <citation type="journal article" date="2014" name="PLoS Genet.">
        <title>Analysis of the Phlebiopsis gigantea genome, transcriptome and secretome provides insight into its pioneer colonization strategies of wood.</title>
        <authorList>
            <person name="Hori C."/>
            <person name="Ishida T."/>
            <person name="Igarashi K."/>
            <person name="Samejima M."/>
            <person name="Suzuki H."/>
            <person name="Master E."/>
            <person name="Ferreira P."/>
            <person name="Ruiz-Duenas F.J."/>
            <person name="Held B."/>
            <person name="Canessa P."/>
            <person name="Larrondo L.F."/>
            <person name="Schmoll M."/>
            <person name="Druzhinina I.S."/>
            <person name="Kubicek C.P."/>
            <person name="Gaskell J.A."/>
            <person name="Kersten P."/>
            <person name="St John F."/>
            <person name="Glasner J."/>
            <person name="Sabat G."/>
            <person name="Splinter BonDurant S."/>
            <person name="Syed K."/>
            <person name="Yadav J."/>
            <person name="Mgbeahuruike A.C."/>
            <person name="Kovalchuk A."/>
            <person name="Asiegbu F.O."/>
            <person name="Lackner G."/>
            <person name="Hoffmeister D."/>
            <person name="Rencoret J."/>
            <person name="Gutierrez A."/>
            <person name="Sun H."/>
            <person name="Lindquist E."/>
            <person name="Barry K."/>
            <person name="Riley R."/>
            <person name="Grigoriev I.V."/>
            <person name="Henrissat B."/>
            <person name="Kues U."/>
            <person name="Berka R.M."/>
            <person name="Martinez A.T."/>
            <person name="Covert S.F."/>
            <person name="Blanchette R.A."/>
            <person name="Cullen D."/>
        </authorList>
    </citation>
    <scope>NUCLEOTIDE SEQUENCE [LARGE SCALE GENOMIC DNA]</scope>
    <source>
        <strain evidence="3 4">11061_1 CR5-6</strain>
    </source>
</reference>
<gene>
    <name evidence="3" type="ORF">PHLGIDRAFT_63176</name>
</gene>
<feature type="compositionally biased region" description="Basic residues" evidence="1">
    <location>
        <begin position="36"/>
        <end position="45"/>
    </location>
</feature>
<dbReference type="PANTHER" id="PTHR11538:SF26">
    <property type="entry name" value="FERREDOXIN-FOLD ANTICODON-BINDING DOMAIN-CONTAINING PROTEIN 1"/>
    <property type="match status" value="1"/>
</dbReference>
<dbReference type="AlphaFoldDB" id="A0A0C3P1P1"/>
<name>A0A0C3P1P1_PHLG1</name>
<dbReference type="PANTHER" id="PTHR11538">
    <property type="entry name" value="PHENYLALANYL-TRNA SYNTHETASE"/>
    <property type="match status" value="1"/>
</dbReference>
<dbReference type="Pfam" id="PF10354">
    <property type="entry name" value="BMT5-like"/>
    <property type="match status" value="1"/>
</dbReference>
<sequence>MGKKSTLKSALSSQQTRLKKKQDVQKSAQAAEAKGKKPSAAKGKSKATPGPIIIPFQPTDKVLLIGEGNFSFTRALVCDPPPSLQYLPSSNVVATAYDTEAQCYEKYPEAQAIVEELRAKGAEIIFGVDATKLESKSSLRNRKFDKVVWNFPHAGKGISDQDRNILSNQMLLLGFLRSAAHLLAKGAVPSAQPSRKKREAGNSDREDISADEAEGSQSAQTRGTILVTLRNVTPYTLWNLSKLAKSPPPPQAAADQANPRYTQLRSFVFHRQLWKGYEHRMTKGERAYGKGTTGQGGEDRTWEFFLRD</sequence>
<accession>A0A0C3P1P1</accession>
<dbReference type="HOGENOM" id="CLU_035438_1_1_1"/>
<evidence type="ECO:0000313" key="4">
    <source>
        <dbReference type="Proteomes" id="UP000053257"/>
    </source>
</evidence>
<organism evidence="3 4">
    <name type="scientific">Phlebiopsis gigantea (strain 11061_1 CR5-6)</name>
    <name type="common">White-rot fungus</name>
    <name type="synonym">Peniophora gigantea</name>
    <dbReference type="NCBI Taxonomy" id="745531"/>
    <lineage>
        <taxon>Eukaryota</taxon>
        <taxon>Fungi</taxon>
        <taxon>Dikarya</taxon>
        <taxon>Basidiomycota</taxon>
        <taxon>Agaricomycotina</taxon>
        <taxon>Agaricomycetes</taxon>
        <taxon>Polyporales</taxon>
        <taxon>Phanerochaetaceae</taxon>
        <taxon>Phlebiopsis</taxon>
    </lineage>
</organism>
<protein>
    <recommendedName>
        <fullName evidence="2">25S rRNA (uridine-N(3))-methyltransferase BMT5-like domain-containing protein</fullName>
    </recommendedName>
</protein>
<evidence type="ECO:0000259" key="2">
    <source>
        <dbReference type="Pfam" id="PF10354"/>
    </source>
</evidence>
<feature type="region of interest" description="Disordered" evidence="1">
    <location>
        <begin position="1"/>
        <end position="51"/>
    </location>
</feature>
<dbReference type="GO" id="GO:0070475">
    <property type="term" value="P:rRNA base methylation"/>
    <property type="evidence" value="ECO:0007669"/>
    <property type="project" value="InterPro"/>
</dbReference>
<dbReference type="GO" id="GO:0070042">
    <property type="term" value="F:rRNA (uridine-N3-)-methyltransferase activity"/>
    <property type="evidence" value="ECO:0007669"/>
    <property type="project" value="InterPro"/>
</dbReference>
<evidence type="ECO:0000256" key="1">
    <source>
        <dbReference type="SAM" id="MobiDB-lite"/>
    </source>
</evidence>
<feature type="compositionally biased region" description="Polar residues" evidence="1">
    <location>
        <begin position="7"/>
        <end position="16"/>
    </location>
</feature>